<evidence type="ECO:0000313" key="6">
    <source>
        <dbReference type="EMBL" id="CDF84637.1"/>
    </source>
</evidence>
<dbReference type="RefSeq" id="WP_043253146.1">
    <property type="nucleotide sequence ID" value="NZ_HG322950.1"/>
</dbReference>
<evidence type="ECO:0000259" key="4">
    <source>
        <dbReference type="Pfam" id="PF00465"/>
    </source>
</evidence>
<dbReference type="GO" id="GO:0004022">
    <property type="term" value="F:alcohol dehydrogenase (NAD+) activity"/>
    <property type="evidence" value="ECO:0007669"/>
    <property type="project" value="TreeGrafter"/>
</dbReference>
<name>A0A024HJF8_PSEKB</name>
<evidence type="ECO:0000256" key="3">
    <source>
        <dbReference type="ARBA" id="ARBA00023027"/>
    </source>
</evidence>
<keyword evidence="3" id="KW-0520">NAD</keyword>
<proteinExistence type="inferred from homology"/>
<sequence length="355" mass="37106">MQSFIYQGMPSRVVFGAGSLASLGEEIQRLGAERALILTTPEQRAQGERVAELLGARSAGVYPQAVMHVPLEVAQAARAEAARLGADCCVAVGGGSTIGLGKAIALDSGLPILAIPTTYAGSEMTPIWGLTENRLKKTGRDLRVLPKTVIYDPQLTLTLPPAISACSGMNAMAHAVEALYAQDANPIVSLMAEESIRALAEALPEVVADPLNEDARGRALYGAWLAGICLGSVGMAIHHKLCHTLGGTFNLPHAQAHAIVLPHAAHYNREAAAGPLTRAARALGGERAEEVGALLFALNRKLGIPLALEAIGLPPDGPAETARIACASPYYNPRPFEQAAIEALLERARLGLPPA</sequence>
<dbReference type="KEGG" id="pkc:PKB_3293"/>
<dbReference type="STRING" id="1301098.PKB_3293"/>
<dbReference type="InterPro" id="IPR034786">
    <property type="entry name" value="MAR"/>
</dbReference>
<keyword evidence="7" id="KW-1185">Reference proteome</keyword>
<organism evidence="6 7">
    <name type="scientific">Pseudomonas knackmussii (strain DSM 6978 / CCUG 54928 / LMG 23759 / B13)</name>
    <dbReference type="NCBI Taxonomy" id="1301098"/>
    <lineage>
        <taxon>Bacteria</taxon>
        <taxon>Pseudomonadati</taxon>
        <taxon>Pseudomonadota</taxon>
        <taxon>Gammaproteobacteria</taxon>
        <taxon>Pseudomonadales</taxon>
        <taxon>Pseudomonadaceae</taxon>
        <taxon>Pseudomonas</taxon>
    </lineage>
</organism>
<dbReference type="SUPFAM" id="SSF56796">
    <property type="entry name" value="Dehydroquinate synthase-like"/>
    <property type="match status" value="1"/>
</dbReference>
<dbReference type="GO" id="GO:0046872">
    <property type="term" value="F:metal ion binding"/>
    <property type="evidence" value="ECO:0007669"/>
    <property type="project" value="InterPro"/>
</dbReference>
<dbReference type="PATRIC" id="fig|1301098.3.peg.3306"/>
<evidence type="ECO:0000256" key="1">
    <source>
        <dbReference type="ARBA" id="ARBA00007358"/>
    </source>
</evidence>
<protein>
    <submittedName>
        <fullName evidence="6">Maleylacetate reductase</fullName>
        <ecNumber evidence="6">1.3.1.32</ecNumber>
    </submittedName>
</protein>
<reference evidence="6 7" key="1">
    <citation type="submission" date="2013-03" db="EMBL/GenBank/DDBJ databases">
        <authorList>
            <person name="Linke B."/>
        </authorList>
    </citation>
    <scope>NUCLEOTIDE SEQUENCE [LARGE SCALE GENOMIC DNA]</scope>
    <source>
        <strain evidence="6 7">B13</strain>
    </source>
</reference>
<dbReference type="Gene3D" id="3.40.50.1970">
    <property type="match status" value="1"/>
</dbReference>
<evidence type="ECO:0000259" key="5">
    <source>
        <dbReference type="Pfam" id="PF25137"/>
    </source>
</evidence>
<comment type="similarity">
    <text evidence="1">Belongs to the iron-containing alcohol dehydrogenase family.</text>
</comment>
<keyword evidence="2 6" id="KW-0560">Oxidoreductase</keyword>
<reference evidence="6 7" key="2">
    <citation type="submission" date="2014-05" db="EMBL/GenBank/DDBJ databases">
        <title>Genome sequence of the 3-chlorobenzoate degrading bacterium Pseudomonas knackmussii B13 shows multiple evidence for horizontal gene transfer.</title>
        <authorList>
            <person name="Miyazaki R."/>
            <person name="Bertelli C."/>
            <person name="Falquet L."/>
            <person name="Robinson-Rechavi M."/>
            <person name="Gharib W."/>
            <person name="Roy S."/>
            <person name="Van der Meer J.R."/>
        </authorList>
    </citation>
    <scope>NUCLEOTIDE SEQUENCE [LARGE SCALE GENOMIC DNA]</scope>
    <source>
        <strain evidence="6 7">B13</strain>
    </source>
</reference>
<dbReference type="PANTHER" id="PTHR11496:SF102">
    <property type="entry name" value="ALCOHOL DEHYDROGENASE 4"/>
    <property type="match status" value="1"/>
</dbReference>
<dbReference type="OrthoDB" id="3812122at2"/>
<dbReference type="Proteomes" id="UP000025241">
    <property type="component" value="Chromosome I"/>
</dbReference>
<feature type="domain" description="Alcohol dehydrogenase iron-type/glycerol dehydrogenase GldA" evidence="4">
    <location>
        <begin position="10"/>
        <end position="153"/>
    </location>
</feature>
<dbReference type="InterPro" id="IPR039697">
    <property type="entry name" value="Alcohol_dehydrogenase_Fe"/>
</dbReference>
<dbReference type="GO" id="GO:0018506">
    <property type="term" value="F:maleylacetate reductase activity"/>
    <property type="evidence" value="ECO:0007669"/>
    <property type="project" value="UniProtKB-EC"/>
</dbReference>
<dbReference type="CDD" id="cd08177">
    <property type="entry name" value="MAR"/>
    <property type="match status" value="1"/>
</dbReference>
<dbReference type="AlphaFoldDB" id="A0A024HJF8"/>
<accession>A0A024HJF8</accession>
<dbReference type="Pfam" id="PF00465">
    <property type="entry name" value="Fe-ADH"/>
    <property type="match status" value="1"/>
</dbReference>
<dbReference type="Gene3D" id="1.20.1090.10">
    <property type="entry name" value="Dehydroquinate synthase-like - alpha domain"/>
    <property type="match status" value="1"/>
</dbReference>
<evidence type="ECO:0000313" key="7">
    <source>
        <dbReference type="Proteomes" id="UP000025241"/>
    </source>
</evidence>
<dbReference type="InterPro" id="IPR056798">
    <property type="entry name" value="ADH_Fe_C"/>
</dbReference>
<dbReference type="eggNOG" id="COG1454">
    <property type="taxonomic scope" value="Bacteria"/>
</dbReference>
<dbReference type="EC" id="1.3.1.32" evidence="6"/>
<dbReference type="HOGENOM" id="CLU_007207_0_1_6"/>
<dbReference type="PANTHER" id="PTHR11496">
    <property type="entry name" value="ALCOHOL DEHYDROGENASE"/>
    <property type="match status" value="1"/>
</dbReference>
<feature type="domain" description="Fe-containing alcohol dehydrogenase-like C-terminal" evidence="5">
    <location>
        <begin position="165"/>
        <end position="348"/>
    </location>
</feature>
<dbReference type="FunFam" id="3.40.50.1970:FF:000015">
    <property type="entry name" value="Maleylacetate reductase 1"/>
    <property type="match status" value="1"/>
</dbReference>
<dbReference type="EMBL" id="HG322950">
    <property type="protein sequence ID" value="CDF84637.1"/>
    <property type="molecule type" value="Genomic_DNA"/>
</dbReference>
<evidence type="ECO:0000256" key="2">
    <source>
        <dbReference type="ARBA" id="ARBA00023002"/>
    </source>
</evidence>
<gene>
    <name evidence="6" type="primary">tftE</name>
    <name evidence="6" type="ORF">PKB_3293</name>
</gene>
<dbReference type="Pfam" id="PF25137">
    <property type="entry name" value="ADH_Fe_C"/>
    <property type="match status" value="1"/>
</dbReference>
<dbReference type="InterPro" id="IPR001670">
    <property type="entry name" value="ADH_Fe/GldA"/>
</dbReference>